<reference evidence="1 2" key="1">
    <citation type="submission" date="2024-01" db="EMBL/GenBank/DDBJ databases">
        <title>A draft genome for the cacao thread blight pathogen Marasmiellus scandens.</title>
        <authorList>
            <person name="Baruah I.K."/>
            <person name="Leung J."/>
            <person name="Bukari Y."/>
            <person name="Amoako-Attah I."/>
            <person name="Meinhardt L.W."/>
            <person name="Bailey B.A."/>
            <person name="Cohen S.P."/>
        </authorList>
    </citation>
    <scope>NUCLEOTIDE SEQUENCE [LARGE SCALE GENOMIC DNA]</scope>
    <source>
        <strain evidence="1 2">GH-19</strain>
    </source>
</reference>
<name>A0ABR1J0B4_9AGAR</name>
<dbReference type="EMBL" id="JBANRG010000054">
    <property type="protein sequence ID" value="KAK7443555.1"/>
    <property type="molecule type" value="Genomic_DNA"/>
</dbReference>
<protein>
    <recommendedName>
        <fullName evidence="3">F-box domain-containing protein</fullName>
    </recommendedName>
</protein>
<dbReference type="Gene3D" id="3.80.10.10">
    <property type="entry name" value="Ribonuclease Inhibitor"/>
    <property type="match status" value="1"/>
</dbReference>
<proteinExistence type="predicted"/>
<dbReference type="Proteomes" id="UP001498398">
    <property type="component" value="Unassembled WGS sequence"/>
</dbReference>
<accession>A0ABR1J0B4</accession>
<comment type="caution">
    <text evidence="1">The sequence shown here is derived from an EMBL/GenBank/DDBJ whole genome shotgun (WGS) entry which is preliminary data.</text>
</comment>
<evidence type="ECO:0008006" key="3">
    <source>
        <dbReference type="Google" id="ProtNLM"/>
    </source>
</evidence>
<organism evidence="1 2">
    <name type="scientific">Marasmiellus scandens</name>
    <dbReference type="NCBI Taxonomy" id="2682957"/>
    <lineage>
        <taxon>Eukaryota</taxon>
        <taxon>Fungi</taxon>
        <taxon>Dikarya</taxon>
        <taxon>Basidiomycota</taxon>
        <taxon>Agaricomycotina</taxon>
        <taxon>Agaricomycetes</taxon>
        <taxon>Agaricomycetidae</taxon>
        <taxon>Agaricales</taxon>
        <taxon>Marasmiineae</taxon>
        <taxon>Omphalotaceae</taxon>
        <taxon>Marasmiellus</taxon>
    </lineage>
</organism>
<dbReference type="InterPro" id="IPR032675">
    <property type="entry name" value="LRR_dom_sf"/>
</dbReference>
<gene>
    <name evidence="1" type="ORF">VKT23_015728</name>
</gene>
<keyword evidence="2" id="KW-1185">Reference proteome</keyword>
<evidence type="ECO:0000313" key="2">
    <source>
        <dbReference type="Proteomes" id="UP001498398"/>
    </source>
</evidence>
<sequence length="520" mass="58876">MPFQSLSDDVMGLILLEVHNSSRETLFSTLRTSKALHDSTKPLIFRDCRLNLSGSKIDETNGRITSWIETETEVLSHIRQLTIVDDAYHYYYSADNGAINEELKYSSLIRLLSQLPGLVKFTFSLHKPMPIKLLDALHSSQPNIQLHIRNWTRKSIDTRFGDPGELALASSPLLRTIHASVYDGDGEIDLQRAAFMRIVVLAPNLESYSWSSHSTGGCVIHMMSHEQYQEEAQLRKEFDVDQPVKKVLKAVHIDHEVSWVKNQAGIVDLSKLERLEGVHVSRNIDVGLGDIFSSLKVLDIQVMLWRTEINLESFQGFLCSLPSLEELSILDGLTYINLNGLMSYHGPTLHTLQLHETENTSLQDPRKTLSLDDLCLIRDSCPHLCNLGIDISYVRADPQEGEVYTVLSTFGNIHSLTLNYDLGIGLQSFFSQTDSQHEGIQHQINALIDRDNVSVKLQAIWAEAAGPKLQQLLIQIGKQDREIGKGYPAHWVLYEQNMRTWHRMENGMIVASKSKNSFDY</sequence>
<evidence type="ECO:0000313" key="1">
    <source>
        <dbReference type="EMBL" id="KAK7443555.1"/>
    </source>
</evidence>